<comment type="subcellular location">
    <subcellularLocation>
        <location evidence="1">Membrane</location>
        <topology evidence="1">Multi-pass membrane protein</topology>
    </subcellularLocation>
</comment>
<evidence type="ECO:0000259" key="11">
    <source>
        <dbReference type="PROSITE" id="PS50893"/>
    </source>
</evidence>
<dbReference type="InterPro" id="IPR017871">
    <property type="entry name" value="ABC_transporter-like_CS"/>
</dbReference>
<dbReference type="Pfam" id="PF01061">
    <property type="entry name" value="ABC2_membrane"/>
    <property type="match status" value="2"/>
</dbReference>
<dbReference type="InterPro" id="IPR003439">
    <property type="entry name" value="ABC_transporter-like_ATP-bd"/>
</dbReference>
<evidence type="ECO:0000256" key="4">
    <source>
        <dbReference type="ARBA" id="ARBA00022692"/>
    </source>
</evidence>
<dbReference type="GO" id="GO:0016020">
    <property type="term" value="C:membrane"/>
    <property type="evidence" value="ECO:0007669"/>
    <property type="project" value="UniProtKB-SubCell"/>
</dbReference>
<keyword evidence="7 10" id="KW-1133">Transmembrane helix</keyword>
<reference evidence="13" key="2">
    <citation type="journal article" date="2018" name="Nat. Commun.">
        <title>Extreme sensitivity to ultraviolet light in the fungal pathogen causing white-nose syndrome of bats.</title>
        <authorList>
            <person name="Palmer J.M."/>
            <person name="Drees K.P."/>
            <person name="Foster J.T."/>
            <person name="Lindner D.L."/>
        </authorList>
    </citation>
    <scope>NUCLEOTIDE SEQUENCE [LARGE SCALE GENOMIC DNA]</scope>
    <source>
        <strain evidence="13">UAMH 10579</strain>
    </source>
</reference>
<gene>
    <name evidence="12" type="ORF">VE01_05491</name>
</gene>
<dbReference type="CDD" id="cd03233">
    <property type="entry name" value="ABCG_PDR_domain1"/>
    <property type="match status" value="1"/>
</dbReference>
<evidence type="ECO:0000313" key="12">
    <source>
        <dbReference type="EMBL" id="OBT96888.1"/>
    </source>
</evidence>
<dbReference type="GO" id="GO:0005524">
    <property type="term" value="F:ATP binding"/>
    <property type="evidence" value="ECO:0007669"/>
    <property type="project" value="UniProtKB-KW"/>
</dbReference>
<dbReference type="RefSeq" id="XP_018130621.1">
    <property type="nucleotide sequence ID" value="XM_018274955.2"/>
</dbReference>
<feature type="transmembrane region" description="Helical" evidence="10">
    <location>
        <begin position="1160"/>
        <end position="1188"/>
    </location>
</feature>
<protein>
    <recommendedName>
        <fullName evidence="11">ABC transporter domain-containing protein</fullName>
    </recommendedName>
</protein>
<keyword evidence="13" id="KW-1185">Reference proteome</keyword>
<evidence type="ECO:0000256" key="3">
    <source>
        <dbReference type="ARBA" id="ARBA00022448"/>
    </source>
</evidence>
<dbReference type="GeneID" id="28838877"/>
<dbReference type="GO" id="GO:0140359">
    <property type="term" value="F:ABC-type transporter activity"/>
    <property type="evidence" value="ECO:0007669"/>
    <property type="project" value="InterPro"/>
</dbReference>
<dbReference type="STRING" id="342668.A0A1B8GM70"/>
<dbReference type="OrthoDB" id="245989at2759"/>
<dbReference type="InterPro" id="IPR034001">
    <property type="entry name" value="ABCG_PDR_1"/>
</dbReference>
<dbReference type="Pfam" id="PF19055">
    <property type="entry name" value="ABC2_membrane_7"/>
    <property type="match status" value="1"/>
</dbReference>
<keyword evidence="8 10" id="KW-0472">Membrane</keyword>
<keyword evidence="3" id="KW-0813">Transport</keyword>
<evidence type="ECO:0000256" key="1">
    <source>
        <dbReference type="ARBA" id="ARBA00004141"/>
    </source>
</evidence>
<dbReference type="Pfam" id="PF06422">
    <property type="entry name" value="PDR_CDR"/>
    <property type="match status" value="1"/>
</dbReference>
<dbReference type="InterPro" id="IPR027417">
    <property type="entry name" value="P-loop_NTPase"/>
</dbReference>
<evidence type="ECO:0000256" key="2">
    <source>
        <dbReference type="ARBA" id="ARBA00006012"/>
    </source>
</evidence>
<dbReference type="Gene3D" id="3.40.50.300">
    <property type="entry name" value="P-loop containing nucleotide triphosphate hydrolases"/>
    <property type="match status" value="2"/>
</dbReference>
<evidence type="ECO:0000256" key="5">
    <source>
        <dbReference type="ARBA" id="ARBA00022741"/>
    </source>
</evidence>
<dbReference type="PROSITE" id="PS00211">
    <property type="entry name" value="ABC_TRANSPORTER_1"/>
    <property type="match status" value="1"/>
</dbReference>
<dbReference type="EMBL" id="KV460225">
    <property type="protein sequence ID" value="OBT96888.1"/>
    <property type="molecule type" value="Genomic_DNA"/>
</dbReference>
<evidence type="ECO:0000256" key="10">
    <source>
        <dbReference type="SAM" id="Phobius"/>
    </source>
</evidence>
<dbReference type="SMART" id="SM00382">
    <property type="entry name" value="AAA"/>
    <property type="match status" value="2"/>
</dbReference>
<sequence>MADSTTVDKTAVTLSETPQAPIETSRANSDHNDDTGKEIIKKLLQSQYRHNDGSAKKVGLIFAGLTIAAPYSDSVLVKTLPLAIWNTFGTDQVRFLKNLFRVNSKKSKTINLLSDFIGLVKPGEMLFVLGRPGSGCSTFLRAAANQSSLAVSGNLSFAGISHTEFKKKHRRETIYLPEEDRHIASLSVSQTLRFALTMSLPSNFRDSATVDELVITVGKMFGLEHALETPVGGPYSPGVSGGEKKRVSIAEVLAAGSSLQCFDNSTRGLDSSTALDFVKALRTLTDVGQKTTLATLYQAGQSIYNHFDKVILLSEGHQVFFGRADEAEAYFEGLGYVKIPGQTTAEFLTTVTDVTQRRFTLGTTAEQIKTATDLSAAFRSSTIYSRLQREISDYEKAQATESSLLSTSSYNLAFPTQIWECLKREYQLVRAQKMVYYIKWITTVILSLVIGSEYFDLTSDASGAFTRSGIVFYALLFNGWLQFPELFDAHTNRPVLERQASLNMYRPSAVAFARVLIDLPLIAFQHIIFIISFYFFVHLQVDVGKFFFFYLTLFLSTVNFSNLLRMFAYFVPSLDDCFRYGGTACIVCILFAGFLIPPESIRPYFGWLHWINPMFYAYENVFVNEFDGLTLTCDASSLIPNLNSNNIAYQTCSIPGATARQGTVPGIQYANALGFFFDHRWRNIGILIAIAIAYVLIGALGSEIMTFSSQGGAPIIYSKKSTDKKSSSCTQDIEKSAAVSLTEAKEDTNSLEKRHNGPALAWKNLTVNIGEAKIIKDVSAYVRPGDFVALCGASGAGKTTLLSALSQTNSVGTLDGEVTFGNTRPGRAFKKTIGFAQQMDLHDGTATIREALVFSALLRQPKTYTNDEKIAYADHVIDMLDLRKYQNALIGDEGSGLGVEIIKRVTIGVELAARPKILFADEPTSGLDSQSAIHIVSLLRNLSQQGQAILVTIHQPSASLFSQFDRLLALSSDGRQLYFGASQDVIPYFEKNGAVCPPDANPAEFILETVGAGINSRTDGVGKGWADTWAQSPEATQIASEIQHLQSEEHAVENFEDDPDSFSTSTARQTLLLTKRILTNQWRNVTYMYSKIWVHVVCGILVGFTFFNVGTSPSELQNRIFSVYFVVFLVNSIVNVILMRFFFARMYWEYREGPSNTYGWVALCSASILAEMPGAILCGTLYYLFWYFPSGLPLGSTAGYIFLFVLTYEVFQVTVGLFMMAMSPDLGAAGNILVFIICTLNWFNGIIVPYNQIQVFWRYWLYYLSPFTYLLGGMATSVISGQAVICSEADLSIFSPPSGQSCGSYAGDWALSASAQLLNPNATSNCQVCKWTTGDQYLEIFNLGSGKLGGIWAYWGIFLAFTLSNVALIYFFFWATKIKHWKLFYFF</sequence>
<feature type="transmembrane region" description="Helical" evidence="10">
    <location>
        <begin position="1352"/>
        <end position="1373"/>
    </location>
</feature>
<evidence type="ECO:0000256" key="8">
    <source>
        <dbReference type="ARBA" id="ARBA00023136"/>
    </source>
</evidence>
<feature type="transmembrane region" description="Helical" evidence="10">
    <location>
        <begin position="1123"/>
        <end position="1148"/>
    </location>
</feature>
<feature type="transmembrane region" description="Helical" evidence="10">
    <location>
        <begin position="1260"/>
        <end position="1285"/>
    </location>
</feature>
<keyword evidence="4 10" id="KW-0812">Transmembrane</keyword>
<organism evidence="12 13">
    <name type="scientific">Pseudogymnoascus verrucosus</name>
    <dbReference type="NCBI Taxonomy" id="342668"/>
    <lineage>
        <taxon>Eukaryota</taxon>
        <taxon>Fungi</taxon>
        <taxon>Dikarya</taxon>
        <taxon>Ascomycota</taxon>
        <taxon>Pezizomycotina</taxon>
        <taxon>Leotiomycetes</taxon>
        <taxon>Thelebolales</taxon>
        <taxon>Thelebolaceae</taxon>
        <taxon>Pseudogymnoascus</taxon>
    </lineage>
</organism>
<name>A0A1B8GM70_9PEZI</name>
<dbReference type="PROSITE" id="PS50893">
    <property type="entry name" value="ABC_TRANSPORTER_2"/>
    <property type="match status" value="2"/>
</dbReference>
<dbReference type="InterPro" id="IPR013525">
    <property type="entry name" value="ABC2_TM"/>
</dbReference>
<feature type="compositionally biased region" description="Polar residues" evidence="9">
    <location>
        <begin position="1"/>
        <end position="18"/>
    </location>
</feature>
<feature type="transmembrane region" description="Helical" evidence="10">
    <location>
        <begin position="548"/>
        <end position="572"/>
    </location>
</feature>
<feature type="transmembrane region" description="Helical" evidence="10">
    <location>
        <begin position="1092"/>
        <end position="1111"/>
    </location>
</feature>
<dbReference type="InterPro" id="IPR043926">
    <property type="entry name" value="ABCG_dom"/>
</dbReference>
<evidence type="ECO:0000256" key="6">
    <source>
        <dbReference type="ARBA" id="ARBA00022840"/>
    </source>
</evidence>
<feature type="domain" description="ABC transporter" evidence="11">
    <location>
        <begin position="94"/>
        <end position="340"/>
    </location>
</feature>
<accession>A0A1B8GM70</accession>
<dbReference type="Pfam" id="PF00005">
    <property type="entry name" value="ABC_tran"/>
    <property type="match status" value="2"/>
</dbReference>
<evidence type="ECO:0000256" key="7">
    <source>
        <dbReference type="ARBA" id="ARBA00022989"/>
    </source>
</evidence>
<feature type="transmembrane region" description="Helical" evidence="10">
    <location>
        <begin position="1228"/>
        <end position="1248"/>
    </location>
</feature>
<feature type="transmembrane region" description="Helical" evidence="10">
    <location>
        <begin position="684"/>
        <end position="701"/>
    </location>
</feature>
<keyword evidence="5" id="KW-0547">Nucleotide-binding</keyword>
<dbReference type="PANTHER" id="PTHR19241">
    <property type="entry name" value="ATP-BINDING CASSETTE TRANSPORTER"/>
    <property type="match status" value="1"/>
</dbReference>
<feature type="transmembrane region" description="Helical" evidence="10">
    <location>
        <begin position="578"/>
        <end position="596"/>
    </location>
</feature>
<comment type="similarity">
    <text evidence="2">Belongs to the ABC transporter superfamily. ABCG family. PDR (TC 3.A.1.205) subfamily.</text>
</comment>
<dbReference type="SUPFAM" id="SSF52540">
    <property type="entry name" value="P-loop containing nucleoside triphosphate hydrolases"/>
    <property type="match status" value="2"/>
</dbReference>
<dbReference type="Proteomes" id="UP000091956">
    <property type="component" value="Unassembled WGS sequence"/>
</dbReference>
<evidence type="ECO:0000256" key="9">
    <source>
        <dbReference type="SAM" id="MobiDB-lite"/>
    </source>
</evidence>
<reference evidence="12 13" key="1">
    <citation type="submission" date="2016-03" db="EMBL/GenBank/DDBJ databases">
        <title>Comparative genomics of Pseudogymnoascus destructans, the fungus causing white-nose syndrome of bats.</title>
        <authorList>
            <person name="Palmer J.M."/>
            <person name="Drees K.P."/>
            <person name="Foster J.T."/>
            <person name="Lindner D.L."/>
        </authorList>
    </citation>
    <scope>NUCLEOTIDE SEQUENCE [LARGE SCALE GENOMIC DNA]</scope>
    <source>
        <strain evidence="12 13">UAMH 10579</strain>
    </source>
</reference>
<dbReference type="InterPro" id="IPR010929">
    <property type="entry name" value="PDR_CDR_ABC"/>
</dbReference>
<dbReference type="InterPro" id="IPR003593">
    <property type="entry name" value="AAA+_ATPase"/>
</dbReference>
<keyword evidence="6" id="KW-0067">ATP-binding</keyword>
<dbReference type="GO" id="GO:0016887">
    <property type="term" value="F:ATP hydrolysis activity"/>
    <property type="evidence" value="ECO:0007669"/>
    <property type="project" value="InterPro"/>
</dbReference>
<proteinExistence type="inferred from homology"/>
<feature type="region of interest" description="Disordered" evidence="9">
    <location>
        <begin position="1"/>
        <end position="34"/>
    </location>
</feature>
<evidence type="ECO:0000313" key="13">
    <source>
        <dbReference type="Proteomes" id="UP000091956"/>
    </source>
</evidence>
<feature type="domain" description="ABC transporter" evidence="11">
    <location>
        <begin position="760"/>
        <end position="998"/>
    </location>
</feature>
<feature type="transmembrane region" description="Helical" evidence="10">
    <location>
        <begin position="511"/>
        <end position="536"/>
    </location>
</feature>